<name>A0A1G9MZJ6_9FIRM</name>
<gene>
    <name evidence="2" type="ORF">SAMN04488692_10962</name>
</gene>
<sequence length="173" mass="19570">MVSSRYLSQELFTGFGQEGQQQLIDSRVLLVGCGALGSMTAEMMARAGVGFLRLVDYDQVELANLHRQILFAEEDASMSRLKVYCARERLEKINSEIEYEIYDRKFRKDNGEKLAEDIDIIMDCTDNPEARRAIDTTARRLEIPWVYGGVAAAVGMVKFTHKMNGEELTCSTK</sequence>
<dbReference type="Proteomes" id="UP000199476">
    <property type="component" value="Unassembled WGS sequence"/>
</dbReference>
<dbReference type="Gene3D" id="3.40.50.720">
    <property type="entry name" value="NAD(P)-binding Rossmann-like Domain"/>
    <property type="match status" value="1"/>
</dbReference>
<dbReference type="GO" id="GO:0008641">
    <property type="term" value="F:ubiquitin-like modifier activating enzyme activity"/>
    <property type="evidence" value="ECO:0007669"/>
    <property type="project" value="InterPro"/>
</dbReference>
<dbReference type="CDD" id="cd00757">
    <property type="entry name" value="ThiF_MoeB_HesA_family"/>
    <property type="match status" value="1"/>
</dbReference>
<evidence type="ECO:0000313" key="2">
    <source>
        <dbReference type="EMBL" id="SDL79746.1"/>
    </source>
</evidence>
<dbReference type="EMBL" id="FNGO01000009">
    <property type="protein sequence ID" value="SDL79746.1"/>
    <property type="molecule type" value="Genomic_DNA"/>
</dbReference>
<evidence type="ECO:0000259" key="1">
    <source>
        <dbReference type="Pfam" id="PF00899"/>
    </source>
</evidence>
<proteinExistence type="predicted"/>
<dbReference type="PANTHER" id="PTHR10953">
    <property type="entry name" value="UBIQUITIN-ACTIVATING ENZYME E1"/>
    <property type="match status" value="1"/>
</dbReference>
<dbReference type="GO" id="GO:0005737">
    <property type="term" value="C:cytoplasm"/>
    <property type="evidence" value="ECO:0007669"/>
    <property type="project" value="TreeGrafter"/>
</dbReference>
<dbReference type="Pfam" id="PF00899">
    <property type="entry name" value="ThiF"/>
    <property type="match status" value="1"/>
</dbReference>
<keyword evidence="3" id="KW-1185">Reference proteome</keyword>
<dbReference type="STRING" id="321763.SAMN04488692_10962"/>
<dbReference type="GO" id="GO:0004792">
    <property type="term" value="F:thiosulfate-cyanide sulfurtransferase activity"/>
    <property type="evidence" value="ECO:0007669"/>
    <property type="project" value="TreeGrafter"/>
</dbReference>
<feature type="domain" description="THIF-type NAD/FAD binding fold" evidence="1">
    <location>
        <begin position="8"/>
        <end position="170"/>
    </location>
</feature>
<dbReference type="GO" id="GO:0016779">
    <property type="term" value="F:nucleotidyltransferase activity"/>
    <property type="evidence" value="ECO:0007669"/>
    <property type="project" value="TreeGrafter"/>
</dbReference>
<dbReference type="PANTHER" id="PTHR10953:SF102">
    <property type="entry name" value="ADENYLYLTRANSFERASE AND SULFURTRANSFERASE MOCS3"/>
    <property type="match status" value="1"/>
</dbReference>
<organism evidence="2 3">
    <name type="scientific">Halarsenatibacter silvermanii</name>
    <dbReference type="NCBI Taxonomy" id="321763"/>
    <lineage>
        <taxon>Bacteria</taxon>
        <taxon>Bacillati</taxon>
        <taxon>Bacillota</taxon>
        <taxon>Clostridia</taxon>
        <taxon>Halanaerobiales</taxon>
        <taxon>Halarsenatibacteraceae</taxon>
        <taxon>Halarsenatibacter</taxon>
    </lineage>
</organism>
<dbReference type="InterPro" id="IPR035985">
    <property type="entry name" value="Ubiquitin-activating_enz"/>
</dbReference>
<dbReference type="AlphaFoldDB" id="A0A1G9MZJ6"/>
<dbReference type="InterPro" id="IPR045886">
    <property type="entry name" value="ThiF/MoeB/HesA"/>
</dbReference>
<accession>A0A1G9MZJ6</accession>
<dbReference type="OrthoDB" id="9804286at2"/>
<dbReference type="InterPro" id="IPR000594">
    <property type="entry name" value="ThiF_NAD_FAD-bd"/>
</dbReference>
<dbReference type="SUPFAM" id="SSF69572">
    <property type="entry name" value="Activating enzymes of the ubiquitin-like proteins"/>
    <property type="match status" value="1"/>
</dbReference>
<evidence type="ECO:0000313" key="3">
    <source>
        <dbReference type="Proteomes" id="UP000199476"/>
    </source>
</evidence>
<dbReference type="RefSeq" id="WP_089759831.1">
    <property type="nucleotide sequence ID" value="NZ_FNGO01000009.1"/>
</dbReference>
<reference evidence="2 3" key="1">
    <citation type="submission" date="2016-10" db="EMBL/GenBank/DDBJ databases">
        <authorList>
            <person name="de Groot N.N."/>
        </authorList>
    </citation>
    <scope>NUCLEOTIDE SEQUENCE [LARGE SCALE GENOMIC DNA]</scope>
    <source>
        <strain evidence="2 3">SLAS-1</strain>
    </source>
</reference>
<protein>
    <submittedName>
        <fullName evidence="2">ThiF family protein</fullName>
    </submittedName>
</protein>